<sequence>MYLFRQPNSVYYTRVAIPTSLQKNGFPKEIRLSLATRDRRMAYKRNLDQTKVIFELFELAQTKFLPFPDFKQKLNAEINKLRVSFNKQTGDGDSTCRLLSETYEPKPNKQIPSINNDALNRFIESKRLEKVTNLTLKQLKQRNGDFLKFVEQQEGTSITSRVAMAYRDKLLGRGLSHKTLRDYLAAIKQFMNWCVVQELIANNPFAHVKLPSQNTSSHSQRLRWGEKELTRLLASRAFQEQDSSFQWATKVMMLHGCRPSEACQLRVADIHIDGPIPTISFTDNGEQQHLKNASSKRKVPIHKGLIKMGFLEYVKSRQDKKQMQLFDFTPRGKDSDWSKDFRDSMGDVLTACGFKAGSRPTAYSFRHTFVDELKQANIEEHVVAQIVGHKNTSMTYGHYGKQLPAEKLVHAVNAFTLNRF</sequence>
<evidence type="ECO:0000256" key="2">
    <source>
        <dbReference type="ARBA" id="ARBA00022908"/>
    </source>
</evidence>
<gene>
    <name evidence="8" type="ORF">AL538_20370</name>
</gene>
<comment type="similarity">
    <text evidence="1">Belongs to the 'phage' integrase family.</text>
</comment>
<evidence type="ECO:0000256" key="3">
    <source>
        <dbReference type="ARBA" id="ARBA00023125"/>
    </source>
</evidence>
<proteinExistence type="inferred from homology"/>
<dbReference type="InterPro" id="IPR002104">
    <property type="entry name" value="Integrase_catalytic"/>
</dbReference>
<evidence type="ECO:0000256" key="4">
    <source>
        <dbReference type="ARBA" id="ARBA00023172"/>
    </source>
</evidence>
<dbReference type="CDD" id="cd01184">
    <property type="entry name" value="INT_C_like_1"/>
    <property type="match status" value="1"/>
</dbReference>
<dbReference type="EMBL" id="CP014039">
    <property type="protein sequence ID" value="AMG01401.1"/>
    <property type="molecule type" value="Genomic_DNA"/>
</dbReference>
<dbReference type="InterPro" id="IPR046668">
    <property type="entry name" value="DUF6538"/>
</dbReference>
<dbReference type="Pfam" id="PF00589">
    <property type="entry name" value="Phage_integrase"/>
    <property type="match status" value="1"/>
</dbReference>
<evidence type="ECO:0000313" key="8">
    <source>
        <dbReference type="EMBL" id="AMG01401.1"/>
    </source>
</evidence>
<accession>A0ABM5Y6R0</accession>
<dbReference type="Proteomes" id="UP000067422">
    <property type="component" value="Chromosome 2"/>
</dbReference>
<dbReference type="PANTHER" id="PTHR30349">
    <property type="entry name" value="PHAGE INTEGRASE-RELATED"/>
    <property type="match status" value="1"/>
</dbReference>
<keyword evidence="2" id="KW-0229">DNA integration</keyword>
<reference evidence="8" key="1">
    <citation type="submission" date="2018-01" db="EMBL/GenBank/DDBJ databases">
        <title>FDA dAtabase for Regulatory Grade micrObial Sequences (FDA-ARGOS): Supporting development and validation of Infectious Disease Dx tests.</title>
        <authorList>
            <person name="Hoffmann M."/>
            <person name="Allard M."/>
            <person name="Evans P."/>
            <person name="Brown E."/>
            <person name="Tallon L."/>
            <person name="Sadzewicz L."/>
            <person name="Sengamalay N."/>
            <person name="Ott S."/>
            <person name="Godinez A."/>
            <person name="Nagaraj S."/>
            <person name="Vyas G."/>
            <person name="Aluvathingal J."/>
            <person name="Nadendla S."/>
            <person name="Geyer C."/>
            <person name="Sichtig H."/>
        </authorList>
    </citation>
    <scope>NUCLEOTIDE SEQUENCE</scope>
    <source>
        <strain evidence="8">FDAARGOS_107</strain>
    </source>
</reference>
<dbReference type="PANTHER" id="PTHR30349:SF41">
    <property type="entry name" value="INTEGRASE_RECOMBINASE PROTEIN MJ0367-RELATED"/>
    <property type="match status" value="1"/>
</dbReference>
<dbReference type="InterPro" id="IPR044068">
    <property type="entry name" value="CB"/>
</dbReference>
<feature type="domain" description="Tyr recombinase" evidence="6">
    <location>
        <begin position="219"/>
        <end position="413"/>
    </location>
</feature>
<evidence type="ECO:0000259" key="6">
    <source>
        <dbReference type="PROSITE" id="PS51898"/>
    </source>
</evidence>
<organism evidence="8 9">
    <name type="scientific">Vibrio harveyi</name>
    <name type="common">Beneckea harveyi</name>
    <dbReference type="NCBI Taxonomy" id="669"/>
    <lineage>
        <taxon>Bacteria</taxon>
        <taxon>Pseudomonadati</taxon>
        <taxon>Pseudomonadota</taxon>
        <taxon>Gammaproteobacteria</taxon>
        <taxon>Vibrionales</taxon>
        <taxon>Vibrionaceae</taxon>
        <taxon>Vibrio</taxon>
    </lineage>
</organism>
<dbReference type="Gene3D" id="1.10.443.10">
    <property type="entry name" value="Intergrase catalytic core"/>
    <property type="match status" value="1"/>
</dbReference>
<name>A0ABM5Y6R0_VIBHA</name>
<dbReference type="InterPro" id="IPR013762">
    <property type="entry name" value="Integrase-like_cat_sf"/>
</dbReference>
<evidence type="ECO:0000259" key="7">
    <source>
        <dbReference type="PROSITE" id="PS51900"/>
    </source>
</evidence>
<keyword evidence="9" id="KW-1185">Reference proteome</keyword>
<keyword evidence="4" id="KW-0233">DNA recombination</keyword>
<dbReference type="PROSITE" id="PS51900">
    <property type="entry name" value="CB"/>
    <property type="match status" value="1"/>
</dbReference>
<dbReference type="InterPro" id="IPR010998">
    <property type="entry name" value="Integrase_recombinase_N"/>
</dbReference>
<evidence type="ECO:0000256" key="5">
    <source>
        <dbReference type="PROSITE-ProRule" id="PRU01248"/>
    </source>
</evidence>
<evidence type="ECO:0000256" key="1">
    <source>
        <dbReference type="ARBA" id="ARBA00008857"/>
    </source>
</evidence>
<dbReference type="Gene3D" id="1.10.150.130">
    <property type="match status" value="1"/>
</dbReference>
<protein>
    <submittedName>
        <fullName evidence="8">Integrase</fullName>
    </submittedName>
</protein>
<dbReference type="RefSeq" id="WP_061066671.1">
    <property type="nucleotide sequence ID" value="NZ_CP014039.2"/>
</dbReference>
<dbReference type="SUPFAM" id="SSF56349">
    <property type="entry name" value="DNA breaking-rejoining enzymes"/>
    <property type="match status" value="1"/>
</dbReference>
<dbReference type="Pfam" id="PF20172">
    <property type="entry name" value="DUF6538"/>
    <property type="match status" value="1"/>
</dbReference>
<dbReference type="PROSITE" id="PS51898">
    <property type="entry name" value="TYR_RECOMBINASE"/>
    <property type="match status" value="1"/>
</dbReference>
<keyword evidence="3 5" id="KW-0238">DNA-binding</keyword>
<dbReference type="InterPro" id="IPR050090">
    <property type="entry name" value="Tyrosine_recombinase_XerCD"/>
</dbReference>
<feature type="domain" description="Core-binding (CB)" evidence="7">
    <location>
        <begin position="113"/>
        <end position="195"/>
    </location>
</feature>
<dbReference type="InterPro" id="IPR011010">
    <property type="entry name" value="DNA_brk_join_enz"/>
</dbReference>
<evidence type="ECO:0000313" key="9">
    <source>
        <dbReference type="Proteomes" id="UP000067422"/>
    </source>
</evidence>